<evidence type="ECO:0000256" key="1">
    <source>
        <dbReference type="ARBA" id="ARBA00023015"/>
    </source>
</evidence>
<dbReference type="Proteomes" id="UP000193420">
    <property type="component" value="Unassembled WGS sequence"/>
</dbReference>
<dbReference type="SMART" id="SM00342">
    <property type="entry name" value="HTH_ARAC"/>
    <property type="match status" value="1"/>
</dbReference>
<dbReference type="AlphaFoldDB" id="A0A1X7L3Z5"/>
<dbReference type="EMBL" id="FXAO01000009">
    <property type="protein sequence ID" value="SMG48194.1"/>
    <property type="molecule type" value="Genomic_DNA"/>
</dbReference>
<dbReference type="PROSITE" id="PS01124">
    <property type="entry name" value="HTH_ARAC_FAMILY_2"/>
    <property type="match status" value="1"/>
</dbReference>
<evidence type="ECO:0000313" key="5">
    <source>
        <dbReference type="EMBL" id="SMG48194.1"/>
    </source>
</evidence>
<dbReference type="InterPro" id="IPR009057">
    <property type="entry name" value="Homeodomain-like_sf"/>
</dbReference>
<keyword evidence="1" id="KW-0805">Transcription regulation</keyword>
<dbReference type="STRING" id="188872.SAMN03080602_03721"/>
<feature type="domain" description="HTH araC/xylS-type" evidence="4">
    <location>
        <begin position="154"/>
        <end position="252"/>
    </location>
</feature>
<proteinExistence type="predicted"/>
<name>A0A1X7L3Z5_9FLAO</name>
<dbReference type="OrthoDB" id="4480133at2"/>
<keyword evidence="3" id="KW-0804">Transcription</keyword>
<keyword evidence="6" id="KW-1185">Reference proteome</keyword>
<dbReference type="RefSeq" id="WP_085500417.1">
    <property type="nucleotide sequence ID" value="NZ_FXAO01000009.1"/>
</dbReference>
<evidence type="ECO:0000259" key="4">
    <source>
        <dbReference type="PROSITE" id="PS01124"/>
    </source>
</evidence>
<organism evidence="5 6">
    <name type="scientific">Arenibacter troitsensis</name>
    <dbReference type="NCBI Taxonomy" id="188872"/>
    <lineage>
        <taxon>Bacteria</taxon>
        <taxon>Pseudomonadati</taxon>
        <taxon>Bacteroidota</taxon>
        <taxon>Flavobacteriia</taxon>
        <taxon>Flavobacteriales</taxon>
        <taxon>Flavobacteriaceae</taxon>
        <taxon>Arenibacter</taxon>
    </lineage>
</organism>
<evidence type="ECO:0000256" key="3">
    <source>
        <dbReference type="ARBA" id="ARBA00023163"/>
    </source>
</evidence>
<protein>
    <submittedName>
        <fullName evidence="5">Helix-turn-helix domain-containing protein</fullName>
    </submittedName>
</protein>
<dbReference type="PANTHER" id="PTHR43280">
    <property type="entry name" value="ARAC-FAMILY TRANSCRIPTIONAL REGULATOR"/>
    <property type="match status" value="1"/>
</dbReference>
<dbReference type="Gene3D" id="1.10.10.60">
    <property type="entry name" value="Homeodomain-like"/>
    <property type="match status" value="2"/>
</dbReference>
<dbReference type="Pfam" id="PF12833">
    <property type="entry name" value="HTH_18"/>
    <property type="match status" value="1"/>
</dbReference>
<evidence type="ECO:0000313" key="6">
    <source>
        <dbReference type="Proteomes" id="UP000193420"/>
    </source>
</evidence>
<dbReference type="GO" id="GO:0003700">
    <property type="term" value="F:DNA-binding transcription factor activity"/>
    <property type="evidence" value="ECO:0007669"/>
    <property type="project" value="InterPro"/>
</dbReference>
<dbReference type="SUPFAM" id="SSF46689">
    <property type="entry name" value="Homeodomain-like"/>
    <property type="match status" value="2"/>
</dbReference>
<dbReference type="GO" id="GO:0043565">
    <property type="term" value="F:sequence-specific DNA binding"/>
    <property type="evidence" value="ECO:0007669"/>
    <property type="project" value="InterPro"/>
</dbReference>
<evidence type="ECO:0000256" key="2">
    <source>
        <dbReference type="ARBA" id="ARBA00023125"/>
    </source>
</evidence>
<sequence length="260" mass="30043">MKYVSHIHQEILDRSSIKNLAHKYPIILFLIKDGHNSTEESVSDKKYQFMYTLNPMPNFKPKAPLVFGMYNGIFGTMNPEMDTQSFEHIPILDNPLSNQLALYVVQELQFCPNEDKSYLENMIVTMADLLVKRYYLQKEISCNLQMGLTPFIVQKIQQYVIKHIDRPILTSELAKVARLSIHHFIRVFKKTTGETPHQFIMRLKLEQAKKLLISTEESIIQIGMGVGCDNPSHFSQLFKTNFGVPPLKFRKAYQIGMLSA</sequence>
<reference evidence="6" key="1">
    <citation type="submission" date="2017-04" db="EMBL/GenBank/DDBJ databases">
        <authorList>
            <person name="Varghese N."/>
            <person name="Submissions S."/>
        </authorList>
    </citation>
    <scope>NUCLEOTIDE SEQUENCE [LARGE SCALE GENOMIC DNA]</scope>
    <source>
        <strain evidence="6">DSM 19835</strain>
    </source>
</reference>
<accession>A0A1X7L3Z5</accession>
<dbReference type="InterPro" id="IPR018060">
    <property type="entry name" value="HTH_AraC"/>
</dbReference>
<keyword evidence="2" id="KW-0238">DNA-binding</keyword>
<dbReference type="PANTHER" id="PTHR43280:SF28">
    <property type="entry name" value="HTH-TYPE TRANSCRIPTIONAL ACTIVATOR RHAS"/>
    <property type="match status" value="1"/>
</dbReference>
<gene>
    <name evidence="5" type="ORF">SAMN03080602_03721</name>
</gene>